<protein>
    <submittedName>
        <fullName evidence="2">Uncharacterized protein</fullName>
    </submittedName>
</protein>
<evidence type="ECO:0000256" key="1">
    <source>
        <dbReference type="SAM" id="MobiDB-lite"/>
    </source>
</evidence>
<evidence type="ECO:0000313" key="3">
    <source>
        <dbReference type="Proteomes" id="UP000237105"/>
    </source>
</evidence>
<gene>
    <name evidence="2" type="ORF">PanWU01x14_276180</name>
</gene>
<keyword evidence="3" id="KW-1185">Reference proteome</keyword>
<evidence type="ECO:0000313" key="2">
    <source>
        <dbReference type="EMBL" id="PON43144.1"/>
    </source>
</evidence>
<sequence>MNSSAFLSTSGPPSPTLLGKGEEAASSSFFALCFGLSTTSFWVKRPPISSSSLSVSTSSDSISIFSTKSSSSSFSGSSLKTCLFCLRAKPSWLIMLSSALTVRTDLPSDEPSKRLFFKSFGSLVVVTLLLSSLSREIPSLGKLLVLLELGLNDGGGGGGGGAGGENDLSYSVFFFTMSSEILAWASDTFFPEDKDGDGDSFGEEEDELGRPEREDCDLGARDSTRLNSGSAIEAPLSTSSFISNLPDLDRHGIGEGRTTLSFNFSSTFSQPKPPNSRFEPLENLLEPVFESDRETAEPETTPFSGSGIRDFKLRTGKSNGLSLSPVLDPVPPFLSRTELSWAKTTTGGSFL</sequence>
<dbReference type="Proteomes" id="UP000237105">
    <property type="component" value="Unassembled WGS sequence"/>
</dbReference>
<comment type="caution">
    <text evidence="2">The sequence shown here is derived from an EMBL/GenBank/DDBJ whole genome shotgun (WGS) entry which is preliminary data.</text>
</comment>
<feature type="region of interest" description="Disordered" evidence="1">
    <location>
        <begin position="291"/>
        <end position="310"/>
    </location>
</feature>
<feature type="compositionally biased region" description="Basic and acidic residues" evidence="1">
    <location>
        <begin position="208"/>
        <end position="224"/>
    </location>
</feature>
<dbReference type="EMBL" id="JXTB01000376">
    <property type="protein sequence ID" value="PON43144.1"/>
    <property type="molecule type" value="Genomic_DNA"/>
</dbReference>
<name>A0A2P5B2W2_PARAD</name>
<proteinExistence type="predicted"/>
<feature type="region of interest" description="Disordered" evidence="1">
    <location>
        <begin position="194"/>
        <end position="229"/>
    </location>
</feature>
<accession>A0A2P5B2W2</accession>
<feature type="compositionally biased region" description="Acidic residues" evidence="1">
    <location>
        <begin position="194"/>
        <end position="207"/>
    </location>
</feature>
<dbReference type="AlphaFoldDB" id="A0A2P5B2W2"/>
<organism evidence="2 3">
    <name type="scientific">Parasponia andersonii</name>
    <name type="common">Sponia andersonii</name>
    <dbReference type="NCBI Taxonomy" id="3476"/>
    <lineage>
        <taxon>Eukaryota</taxon>
        <taxon>Viridiplantae</taxon>
        <taxon>Streptophyta</taxon>
        <taxon>Embryophyta</taxon>
        <taxon>Tracheophyta</taxon>
        <taxon>Spermatophyta</taxon>
        <taxon>Magnoliopsida</taxon>
        <taxon>eudicotyledons</taxon>
        <taxon>Gunneridae</taxon>
        <taxon>Pentapetalae</taxon>
        <taxon>rosids</taxon>
        <taxon>fabids</taxon>
        <taxon>Rosales</taxon>
        <taxon>Cannabaceae</taxon>
        <taxon>Parasponia</taxon>
    </lineage>
</organism>
<reference evidence="3" key="1">
    <citation type="submission" date="2016-06" db="EMBL/GenBank/DDBJ databases">
        <title>Parallel loss of symbiosis genes in relatives of nitrogen-fixing non-legume Parasponia.</title>
        <authorList>
            <person name="Van Velzen R."/>
            <person name="Holmer R."/>
            <person name="Bu F."/>
            <person name="Rutten L."/>
            <person name="Van Zeijl A."/>
            <person name="Liu W."/>
            <person name="Santuari L."/>
            <person name="Cao Q."/>
            <person name="Sharma T."/>
            <person name="Shen D."/>
            <person name="Roswanjaya Y."/>
            <person name="Wardhani T."/>
            <person name="Kalhor M.S."/>
            <person name="Jansen J."/>
            <person name="Van den Hoogen J."/>
            <person name="Gungor B."/>
            <person name="Hartog M."/>
            <person name="Hontelez J."/>
            <person name="Verver J."/>
            <person name="Yang W.-C."/>
            <person name="Schijlen E."/>
            <person name="Repin R."/>
            <person name="Schilthuizen M."/>
            <person name="Schranz E."/>
            <person name="Heidstra R."/>
            <person name="Miyata K."/>
            <person name="Fedorova E."/>
            <person name="Kohlen W."/>
            <person name="Bisseling T."/>
            <person name="Smit S."/>
            <person name="Geurts R."/>
        </authorList>
    </citation>
    <scope>NUCLEOTIDE SEQUENCE [LARGE SCALE GENOMIC DNA]</scope>
    <source>
        <strain evidence="3">cv. WU1-14</strain>
    </source>
</reference>